<dbReference type="EMBL" id="QGMK01001134">
    <property type="protein sequence ID" value="TVY73266.1"/>
    <property type="molecule type" value="Genomic_DNA"/>
</dbReference>
<evidence type="ECO:0000259" key="2">
    <source>
        <dbReference type="PROSITE" id="PS50097"/>
    </source>
</evidence>
<feature type="region of interest" description="Disordered" evidence="1">
    <location>
        <begin position="1"/>
        <end position="33"/>
    </location>
</feature>
<dbReference type="SUPFAM" id="SSF54695">
    <property type="entry name" value="POZ domain"/>
    <property type="match status" value="1"/>
</dbReference>
<dbReference type="PANTHER" id="PTHR47843:SF2">
    <property type="entry name" value="BTB DOMAIN-CONTAINING PROTEIN"/>
    <property type="match status" value="1"/>
</dbReference>
<dbReference type="Gene3D" id="3.30.710.10">
    <property type="entry name" value="Potassium Channel Kv1.1, Chain A"/>
    <property type="match status" value="1"/>
</dbReference>
<feature type="domain" description="BTB" evidence="2">
    <location>
        <begin position="38"/>
        <end position="107"/>
    </location>
</feature>
<protein>
    <recommendedName>
        <fullName evidence="2">BTB domain-containing protein</fullName>
    </recommendedName>
</protein>
<dbReference type="PANTHER" id="PTHR47843">
    <property type="entry name" value="BTB DOMAIN-CONTAINING PROTEIN-RELATED"/>
    <property type="match status" value="1"/>
</dbReference>
<comment type="caution">
    <text evidence="3">The sequence shown here is derived from an EMBL/GenBank/DDBJ whole genome shotgun (WGS) entry which is preliminary data.</text>
</comment>
<dbReference type="InterPro" id="IPR000210">
    <property type="entry name" value="BTB/POZ_dom"/>
</dbReference>
<keyword evidence="4" id="KW-1185">Reference proteome</keyword>
<feature type="compositionally biased region" description="Polar residues" evidence="1">
    <location>
        <begin position="1"/>
        <end position="17"/>
    </location>
</feature>
<dbReference type="PROSITE" id="PS50097">
    <property type="entry name" value="BTB"/>
    <property type="match status" value="1"/>
</dbReference>
<dbReference type="CDD" id="cd18186">
    <property type="entry name" value="BTB_POZ_ZBTB_KLHL-like"/>
    <property type="match status" value="1"/>
</dbReference>
<name>A0A8T9C6Z8_9HELO</name>
<organism evidence="3 4">
    <name type="scientific">Lachnellula suecica</name>
    <dbReference type="NCBI Taxonomy" id="602035"/>
    <lineage>
        <taxon>Eukaryota</taxon>
        <taxon>Fungi</taxon>
        <taxon>Dikarya</taxon>
        <taxon>Ascomycota</taxon>
        <taxon>Pezizomycotina</taxon>
        <taxon>Leotiomycetes</taxon>
        <taxon>Helotiales</taxon>
        <taxon>Lachnaceae</taxon>
        <taxon>Lachnellula</taxon>
    </lineage>
</organism>
<dbReference type="Pfam" id="PF00651">
    <property type="entry name" value="BTB"/>
    <property type="match status" value="1"/>
</dbReference>
<dbReference type="OrthoDB" id="194443at2759"/>
<dbReference type="Proteomes" id="UP000469558">
    <property type="component" value="Unassembled WGS sequence"/>
</dbReference>
<evidence type="ECO:0000256" key="1">
    <source>
        <dbReference type="SAM" id="MobiDB-lite"/>
    </source>
</evidence>
<evidence type="ECO:0000313" key="3">
    <source>
        <dbReference type="EMBL" id="TVY73266.1"/>
    </source>
</evidence>
<dbReference type="InterPro" id="IPR011333">
    <property type="entry name" value="SKP1/BTB/POZ_sf"/>
</dbReference>
<evidence type="ECO:0000313" key="4">
    <source>
        <dbReference type="Proteomes" id="UP000469558"/>
    </source>
</evidence>
<accession>A0A8T9C6Z8</accession>
<dbReference type="SMART" id="SM00225">
    <property type="entry name" value="BTB"/>
    <property type="match status" value="1"/>
</dbReference>
<gene>
    <name evidence="3" type="ORF">LSUE1_G005765</name>
</gene>
<sequence>MSDKTPSQAVNKRSATSPDEGPRKKHKPNPPDFSEADKFVTFLIGPSEKTFLVHKEVVCYHSPVLSAAFNSAFVEGQTQTYTLDDTTEGAFKLLVQWFYGKKIQLQILQEEYKRSHQVYNEKIQDIIDQEHDDLLRLWVLADKFSIPTLQNLVMRKLNEISEWTYHIHFVGLGYIYLNTVKGSPLRKYFVEVIARELSSDHYKTDPEDFPKEMLLELAIFYSKRWHSSKSLKIERFMVPVPDVEDSGSSTEA</sequence>
<dbReference type="AlphaFoldDB" id="A0A8T9C6Z8"/>
<reference evidence="3 4" key="1">
    <citation type="submission" date="2018-05" db="EMBL/GenBank/DDBJ databases">
        <title>Genome sequencing and assembly of the regulated plant pathogen Lachnellula willkommii and related sister species for the development of diagnostic species identification markers.</title>
        <authorList>
            <person name="Giroux E."/>
            <person name="Bilodeau G."/>
        </authorList>
    </citation>
    <scope>NUCLEOTIDE SEQUENCE [LARGE SCALE GENOMIC DNA]</scope>
    <source>
        <strain evidence="3 4">CBS 268.59</strain>
    </source>
</reference>
<proteinExistence type="predicted"/>